<keyword evidence="3" id="KW-1185">Reference proteome</keyword>
<keyword evidence="1" id="KW-1133">Transmembrane helix</keyword>
<sequence length="114" mass="12027">MLSYIAFYVLASILILQGTQLLGELTRPLGTVPAEVKPNPLPAARIGGFLVTFGAASVVAGLLSHLYPWFQGSLGLLHGAGILVEAVFGVWLVFGRKVDYLPAPVADTPAHGHH</sequence>
<evidence type="ECO:0000313" key="2">
    <source>
        <dbReference type="EMBL" id="BDU75632.1"/>
    </source>
</evidence>
<feature type="transmembrane region" description="Helical" evidence="1">
    <location>
        <begin position="74"/>
        <end position="94"/>
    </location>
</feature>
<evidence type="ECO:0000256" key="1">
    <source>
        <dbReference type="SAM" id="Phobius"/>
    </source>
</evidence>
<dbReference type="KEGG" id="msea:METESE_05900"/>
<protein>
    <submittedName>
        <fullName evidence="2">Uncharacterized protein</fullName>
    </submittedName>
</protein>
<gene>
    <name evidence="2" type="ORF">METESE_05900</name>
</gene>
<organism evidence="2 3">
    <name type="scientific">Mesoterricola sediminis</name>
    <dbReference type="NCBI Taxonomy" id="2927980"/>
    <lineage>
        <taxon>Bacteria</taxon>
        <taxon>Pseudomonadati</taxon>
        <taxon>Acidobacteriota</taxon>
        <taxon>Holophagae</taxon>
        <taxon>Holophagales</taxon>
        <taxon>Holophagaceae</taxon>
        <taxon>Mesoterricola</taxon>
    </lineage>
</organism>
<feature type="transmembrane region" description="Helical" evidence="1">
    <location>
        <begin position="47"/>
        <end position="67"/>
    </location>
</feature>
<evidence type="ECO:0000313" key="3">
    <source>
        <dbReference type="Proteomes" id="UP001228113"/>
    </source>
</evidence>
<name>A0AA48GX14_9BACT</name>
<accession>A0AA48GX14</accession>
<proteinExistence type="predicted"/>
<dbReference type="RefSeq" id="WP_243331326.1">
    <property type="nucleotide sequence ID" value="NZ_AP027081.1"/>
</dbReference>
<dbReference type="AlphaFoldDB" id="A0AA48GX14"/>
<keyword evidence="1" id="KW-0472">Membrane</keyword>
<dbReference type="Proteomes" id="UP001228113">
    <property type="component" value="Chromosome"/>
</dbReference>
<reference evidence="2" key="1">
    <citation type="journal article" date="2023" name="Int. J. Syst. Evol. Microbiol.">
        <title>Mesoterricola silvestris gen. nov., sp. nov., Mesoterricola sediminis sp. nov., Geothrix oryzae sp. nov., Geothrix edaphica sp. nov., Geothrix rubra sp. nov., and Geothrix limicola sp. nov., six novel members of Acidobacteriota isolated from soils.</title>
        <authorList>
            <person name="Itoh H."/>
            <person name="Sugisawa Y."/>
            <person name="Mise K."/>
            <person name="Xu Z."/>
            <person name="Kuniyasu M."/>
            <person name="Ushijima N."/>
            <person name="Kawano K."/>
            <person name="Kobayashi E."/>
            <person name="Shiratori Y."/>
            <person name="Masuda Y."/>
            <person name="Senoo K."/>
        </authorList>
    </citation>
    <scope>NUCLEOTIDE SEQUENCE</scope>
    <source>
        <strain evidence="2">W786</strain>
    </source>
</reference>
<keyword evidence="1" id="KW-0812">Transmembrane</keyword>
<dbReference type="EMBL" id="AP027081">
    <property type="protein sequence ID" value="BDU75632.1"/>
    <property type="molecule type" value="Genomic_DNA"/>
</dbReference>